<comment type="similarity">
    <text evidence="1 3">Belongs to the PdxS/SNZ family.</text>
</comment>
<dbReference type="GO" id="GO:0008615">
    <property type="term" value="P:pyridoxine biosynthetic process"/>
    <property type="evidence" value="ECO:0007669"/>
    <property type="project" value="TreeGrafter"/>
</dbReference>
<dbReference type="PROSITE" id="PS51129">
    <property type="entry name" value="PDXS_SNZ_2"/>
    <property type="match status" value="2"/>
</dbReference>
<dbReference type="PANTHER" id="PTHR31829:SF2">
    <property type="entry name" value="PYRIDOXAL 5'-PHOSPHATE SYNTHASE-LIKE SUBUNIT PDX1.2"/>
    <property type="match status" value="1"/>
</dbReference>
<evidence type="ECO:0000256" key="3">
    <source>
        <dbReference type="PROSITE-ProRule" id="PRU00481"/>
    </source>
</evidence>
<organism evidence="5 6">
    <name type="scientific">Citrus x changshan-huyou</name>
    <dbReference type="NCBI Taxonomy" id="2935761"/>
    <lineage>
        <taxon>Eukaryota</taxon>
        <taxon>Viridiplantae</taxon>
        <taxon>Streptophyta</taxon>
        <taxon>Embryophyta</taxon>
        <taxon>Tracheophyta</taxon>
        <taxon>Spermatophyta</taxon>
        <taxon>Magnoliopsida</taxon>
        <taxon>eudicotyledons</taxon>
        <taxon>Gunneridae</taxon>
        <taxon>Pentapetalae</taxon>
        <taxon>rosids</taxon>
        <taxon>malvids</taxon>
        <taxon>Sapindales</taxon>
        <taxon>Rutaceae</taxon>
        <taxon>Aurantioideae</taxon>
        <taxon>Citrus</taxon>
    </lineage>
</organism>
<evidence type="ECO:0000256" key="2">
    <source>
        <dbReference type="ARBA" id="ARBA00022898"/>
    </source>
</evidence>
<dbReference type="GO" id="GO:0005829">
    <property type="term" value="C:cytosol"/>
    <property type="evidence" value="ECO:0007669"/>
    <property type="project" value="UniProtKB-ARBA"/>
</dbReference>
<dbReference type="EMBL" id="JBCGBO010000001">
    <property type="protein sequence ID" value="KAK9229091.1"/>
    <property type="molecule type" value="Genomic_DNA"/>
</dbReference>
<evidence type="ECO:0000256" key="1">
    <source>
        <dbReference type="ARBA" id="ARBA00007281"/>
    </source>
</evidence>
<proteinExistence type="inferred from homology"/>
<dbReference type="AlphaFoldDB" id="A0AAP0N0H9"/>
<evidence type="ECO:0000313" key="6">
    <source>
        <dbReference type="Proteomes" id="UP001428341"/>
    </source>
</evidence>
<dbReference type="InterPro" id="IPR013785">
    <property type="entry name" value="Aldolase_TIM"/>
</dbReference>
<dbReference type="GO" id="GO:0042823">
    <property type="term" value="P:pyridoxal phosphate biosynthetic process"/>
    <property type="evidence" value="ECO:0007669"/>
    <property type="project" value="InterPro"/>
</dbReference>
<dbReference type="Pfam" id="PF01680">
    <property type="entry name" value="SOR_SNZ"/>
    <property type="match status" value="2"/>
</dbReference>
<dbReference type="GO" id="GO:0006520">
    <property type="term" value="P:amino acid metabolic process"/>
    <property type="evidence" value="ECO:0007669"/>
    <property type="project" value="TreeGrafter"/>
</dbReference>
<dbReference type="InterPro" id="IPR011060">
    <property type="entry name" value="RibuloseP-bd_barrel"/>
</dbReference>
<dbReference type="GO" id="GO:0046982">
    <property type="term" value="F:protein heterodimerization activity"/>
    <property type="evidence" value="ECO:0007669"/>
    <property type="project" value="UniProtKB-ARBA"/>
</dbReference>
<dbReference type="Gene3D" id="3.20.20.70">
    <property type="entry name" value="Aldolase class I"/>
    <property type="match status" value="2"/>
</dbReference>
<dbReference type="InterPro" id="IPR033755">
    <property type="entry name" value="PdxS/SNZ_N"/>
</dbReference>
<name>A0AAP0N0H9_9ROSI</name>
<keyword evidence="6" id="KW-1185">Reference proteome</keyword>
<reference evidence="5 6" key="1">
    <citation type="submission" date="2024-05" db="EMBL/GenBank/DDBJ databases">
        <title>Haplotype-resolved chromosome-level genome assembly of Huyou (Citrus changshanensis).</title>
        <authorList>
            <person name="Miao C."/>
            <person name="Chen W."/>
            <person name="Wu Y."/>
            <person name="Wang L."/>
            <person name="Zhao S."/>
            <person name="Grierson D."/>
            <person name="Xu C."/>
            <person name="Chen K."/>
        </authorList>
    </citation>
    <scope>NUCLEOTIDE SEQUENCE [LARGE SCALE GENOMIC DNA]</scope>
    <source>
        <strain evidence="5">01-14</strain>
        <tissue evidence="5">Leaf</tissue>
    </source>
</reference>
<gene>
    <name evidence="5" type="ORF">WN944_022048</name>
</gene>
<protein>
    <recommendedName>
        <fullName evidence="4">PdxS/SNZ N-terminal domain-containing protein</fullName>
    </recommendedName>
</protein>
<dbReference type="Proteomes" id="UP001428341">
    <property type="component" value="Unassembled WGS sequence"/>
</dbReference>
<dbReference type="SUPFAM" id="SSF51366">
    <property type="entry name" value="Ribulose-phoshate binding barrel"/>
    <property type="match status" value="2"/>
</dbReference>
<accession>A0AAP0N0H9</accession>
<keyword evidence="2" id="KW-0663">Pyridoxal phosphate</keyword>
<evidence type="ECO:0000313" key="5">
    <source>
        <dbReference type="EMBL" id="KAK9229091.1"/>
    </source>
</evidence>
<dbReference type="FunFam" id="3.20.20.70:FF:000001">
    <property type="entry name" value="Pyridoxine biosynthesis protein PDX1"/>
    <property type="match status" value="1"/>
</dbReference>
<dbReference type="InterPro" id="IPR001852">
    <property type="entry name" value="PdxS/SNZ"/>
</dbReference>
<feature type="domain" description="PdxS/SNZ N-terminal" evidence="4">
    <location>
        <begin position="331"/>
        <end position="531"/>
    </location>
</feature>
<feature type="domain" description="PdxS/SNZ N-terminal" evidence="4">
    <location>
        <begin position="23"/>
        <end position="223"/>
    </location>
</feature>
<sequence>MAEDGAVTVYSGSAITDAKKNPFSIKAGLAQMLRGGAIVEVSSVEQAKIAEAAGACSIMVSEPSRPGIKRMPDPSLVKSVKRAVSVPVMSRVRVGHFVEAQILESIGLDYIDESEVLGLADEYNFINKHNFRFPFVCGCRNLGEALRRIREGAAMIRIQGDLLNSGNIVETVKNVRSLMGDIRILNNMDEDEVFTFAKKIAAPYDLVAQTKQMGRLPVVQFAAGGVVTPADAALMMQLGCDGVFVGSEVFECSDPYKKVRGIVQAVRHYNDPHVLVESSCGLEDAMAGINLSDDRIEQFVQSFLELLAMADGFVPVHNSRTMVYGNNNLFTIRMELVQKLQGGVIIEVSDAEEAKIAEEAGACSIVVHHGTPHMPTPDLIKEIKQAVSIPVMARVRVGHFVEAQILEAIGVDYVDESELLGIADNDNYINKRNFCVPFACGCKHLEEAFMRVTEGATIIWMQGSRSRWSSSRPDSIVETVQIVRSVMMEVRNLTNADEDEVFTFAKKMAVPYDLVVQIRHIGRLPVLLFAAGGIWTPADAALMMQLGCDGVYIGSEIFSCVDPYKQVQAIVQAVKHYNDPHVLAESCSGLEDTESEDDGGFIAYLV</sequence>
<dbReference type="PANTHER" id="PTHR31829">
    <property type="entry name" value="PYRIDOXAL 5'-PHOSPHATE SYNTHASE SUBUNIT SNZ1-RELATED"/>
    <property type="match status" value="1"/>
</dbReference>
<comment type="caution">
    <text evidence="5">The sequence shown here is derived from an EMBL/GenBank/DDBJ whole genome shotgun (WGS) entry which is preliminary data.</text>
</comment>
<dbReference type="GO" id="GO:0016843">
    <property type="term" value="F:amine-lyase activity"/>
    <property type="evidence" value="ECO:0007669"/>
    <property type="project" value="TreeGrafter"/>
</dbReference>
<evidence type="ECO:0000259" key="4">
    <source>
        <dbReference type="Pfam" id="PF01680"/>
    </source>
</evidence>